<feature type="compositionally biased region" description="Basic and acidic residues" evidence="1">
    <location>
        <begin position="90"/>
        <end position="100"/>
    </location>
</feature>
<evidence type="ECO:0000313" key="2">
    <source>
        <dbReference type="EMBL" id="KAJ6404247.1"/>
    </source>
</evidence>
<dbReference type="EMBL" id="JAPFFJ010000017">
    <property type="protein sequence ID" value="KAJ6404247.1"/>
    <property type="molecule type" value="Genomic_DNA"/>
</dbReference>
<dbReference type="AlphaFoldDB" id="A0AAD6NSV1"/>
<evidence type="ECO:0000256" key="1">
    <source>
        <dbReference type="SAM" id="MobiDB-lite"/>
    </source>
</evidence>
<name>A0AAD6NSV1_9ROSI</name>
<protein>
    <submittedName>
        <fullName evidence="2">Uncharacterized protein</fullName>
    </submittedName>
</protein>
<feature type="compositionally biased region" description="Acidic residues" evidence="1">
    <location>
        <begin position="205"/>
        <end position="228"/>
    </location>
</feature>
<proteinExistence type="predicted"/>
<comment type="caution">
    <text evidence="2">The sequence shown here is derived from an EMBL/GenBank/DDBJ whole genome shotgun (WGS) entry which is preliminary data.</text>
</comment>
<accession>A0AAD6NSV1</accession>
<feature type="region of interest" description="Disordered" evidence="1">
    <location>
        <begin position="67"/>
        <end position="234"/>
    </location>
</feature>
<feature type="compositionally biased region" description="Basic and acidic residues" evidence="1">
    <location>
        <begin position="193"/>
        <end position="202"/>
    </location>
</feature>
<feature type="compositionally biased region" description="Acidic residues" evidence="1">
    <location>
        <begin position="171"/>
        <end position="192"/>
    </location>
</feature>
<evidence type="ECO:0000313" key="3">
    <source>
        <dbReference type="Proteomes" id="UP001162972"/>
    </source>
</evidence>
<reference evidence="2 3" key="1">
    <citation type="journal article" date="2023" name="Int. J. Mol. Sci.">
        <title>De Novo Assembly and Annotation of 11 Diverse Shrub Willow (Salix) Genomes Reveals Novel Gene Organization in Sex-Linked Regions.</title>
        <authorList>
            <person name="Hyden B."/>
            <person name="Feng K."/>
            <person name="Yates T.B."/>
            <person name="Jawdy S."/>
            <person name="Cereghino C."/>
            <person name="Smart L.B."/>
            <person name="Muchero W."/>
        </authorList>
    </citation>
    <scope>NUCLEOTIDE SEQUENCE [LARGE SCALE GENOMIC DNA]</scope>
    <source>
        <tissue evidence="2">Shoot tip</tissue>
    </source>
</reference>
<sequence>MVEDFYWAHRSLAERYDQHKSDSGNRLLTTCGLPFSTNHRPEKLLSVDMHQTYDSHSEIYDAGDFAESEVDDSEQDHIQVDEELEEIETPEEKKETHAEDSAESEVDDDPEQDQFQVEEELEVLETAEEKKVGYIEDSAESEVDDPEQDQIDEELEEIETPEEKKVGYTEDSAESEVDDPEQDQIDEELEEIETPKEKKVGYTEDSAESEVDDPEQDQIDEELEEIETPEEKKDVELMELREVIETLRGEKTISKDHLLQKHEEKREEKNETTVNSGMKEVDFSSVLYDVEVMKLREEIEGLGEENRIYREQLLQKDEEKREVIRQLCSAVEVLKLDNMKLRKCVARGDSHKKGSHFTVEKLKDVFSGKLFNATSK</sequence>
<feature type="compositionally biased region" description="Acidic residues" evidence="1">
    <location>
        <begin position="101"/>
        <end position="126"/>
    </location>
</feature>
<dbReference type="Proteomes" id="UP001162972">
    <property type="component" value="Chromosome 2"/>
</dbReference>
<keyword evidence="3" id="KW-1185">Reference proteome</keyword>
<gene>
    <name evidence="2" type="ORF">OIU84_012432</name>
</gene>
<organism evidence="2 3">
    <name type="scientific">Salix udensis</name>
    <dbReference type="NCBI Taxonomy" id="889485"/>
    <lineage>
        <taxon>Eukaryota</taxon>
        <taxon>Viridiplantae</taxon>
        <taxon>Streptophyta</taxon>
        <taxon>Embryophyta</taxon>
        <taxon>Tracheophyta</taxon>
        <taxon>Spermatophyta</taxon>
        <taxon>Magnoliopsida</taxon>
        <taxon>eudicotyledons</taxon>
        <taxon>Gunneridae</taxon>
        <taxon>Pentapetalae</taxon>
        <taxon>rosids</taxon>
        <taxon>fabids</taxon>
        <taxon>Malpighiales</taxon>
        <taxon>Salicaceae</taxon>
        <taxon>Saliceae</taxon>
        <taxon>Salix</taxon>
    </lineage>
</organism>
<feature type="compositionally biased region" description="Acidic residues" evidence="1">
    <location>
        <begin position="137"/>
        <end position="160"/>
    </location>
</feature>